<proteinExistence type="inferred from homology"/>
<evidence type="ECO:0000256" key="2">
    <source>
        <dbReference type="ARBA" id="ARBA00008462"/>
    </source>
</evidence>
<dbReference type="GO" id="GO:0005789">
    <property type="term" value="C:endoplasmic reticulum membrane"/>
    <property type="evidence" value="ECO:0007669"/>
    <property type="project" value="UniProtKB-SubCell"/>
</dbReference>
<dbReference type="STRING" id="37653.A0A0L8FXC3"/>
<gene>
    <name evidence="8" type="ORF">OCBIM_22005062mg</name>
</gene>
<dbReference type="Pfam" id="PF07086">
    <property type="entry name" value="Jagunal"/>
    <property type="match status" value="1"/>
</dbReference>
<feature type="transmembrane region" description="Helical" evidence="7">
    <location>
        <begin position="41"/>
        <end position="64"/>
    </location>
</feature>
<evidence type="ECO:0008006" key="9">
    <source>
        <dbReference type="Google" id="ProtNLM"/>
    </source>
</evidence>
<keyword evidence="3 7" id="KW-0812">Transmembrane</keyword>
<organism evidence="8">
    <name type="scientific">Octopus bimaculoides</name>
    <name type="common">California two-spotted octopus</name>
    <dbReference type="NCBI Taxonomy" id="37653"/>
    <lineage>
        <taxon>Eukaryota</taxon>
        <taxon>Metazoa</taxon>
        <taxon>Spiralia</taxon>
        <taxon>Lophotrochozoa</taxon>
        <taxon>Mollusca</taxon>
        <taxon>Cephalopoda</taxon>
        <taxon>Coleoidea</taxon>
        <taxon>Octopodiformes</taxon>
        <taxon>Octopoda</taxon>
        <taxon>Incirrata</taxon>
        <taxon>Octopodidae</taxon>
        <taxon>Octopus</taxon>
    </lineage>
</organism>
<dbReference type="EMBL" id="KQ425510">
    <property type="protein sequence ID" value="KOF69396.1"/>
    <property type="molecule type" value="Genomic_DNA"/>
</dbReference>
<keyword evidence="4" id="KW-0256">Endoplasmic reticulum</keyword>
<dbReference type="AlphaFoldDB" id="A0A0L8FXC3"/>
<dbReference type="GO" id="GO:0007029">
    <property type="term" value="P:endoplasmic reticulum organization"/>
    <property type="evidence" value="ECO:0007669"/>
    <property type="project" value="InterPro"/>
</dbReference>
<evidence type="ECO:0000256" key="5">
    <source>
        <dbReference type="ARBA" id="ARBA00022989"/>
    </source>
</evidence>
<dbReference type="PANTHER" id="PTHR20955:SF1">
    <property type="entry name" value="PROTEIN JAGUNAL HOMOLOG 1"/>
    <property type="match status" value="1"/>
</dbReference>
<evidence type="ECO:0000313" key="8">
    <source>
        <dbReference type="EMBL" id="KOF69396.1"/>
    </source>
</evidence>
<keyword evidence="5 7" id="KW-1133">Transmembrane helix</keyword>
<dbReference type="PANTHER" id="PTHR20955">
    <property type="entry name" value="PROTEIN JAGUNAL HOMOLOG 1"/>
    <property type="match status" value="1"/>
</dbReference>
<accession>A0A0L8FXC3</accession>
<evidence type="ECO:0000256" key="7">
    <source>
        <dbReference type="SAM" id="Phobius"/>
    </source>
</evidence>
<comment type="subcellular location">
    <subcellularLocation>
        <location evidence="1">Endoplasmic reticulum membrane</location>
        <topology evidence="1">Multi-pass membrane protein</topology>
    </subcellularLocation>
</comment>
<feature type="transmembrane region" description="Helical" evidence="7">
    <location>
        <begin position="148"/>
        <end position="175"/>
    </location>
</feature>
<dbReference type="OrthoDB" id="8914197at2759"/>
<protein>
    <recommendedName>
        <fullName evidence="9">Protein jagunal</fullName>
    </recommendedName>
</protein>
<keyword evidence="6 7" id="KW-0472">Membrane</keyword>
<feature type="transmembrane region" description="Helical" evidence="7">
    <location>
        <begin position="108"/>
        <end position="128"/>
    </location>
</feature>
<evidence type="ECO:0000256" key="1">
    <source>
        <dbReference type="ARBA" id="ARBA00004477"/>
    </source>
</evidence>
<evidence type="ECO:0000256" key="4">
    <source>
        <dbReference type="ARBA" id="ARBA00022824"/>
    </source>
</evidence>
<name>A0A0L8FXC3_OCTBM</name>
<reference evidence="8" key="1">
    <citation type="submission" date="2015-07" db="EMBL/GenBank/DDBJ databases">
        <title>MeaNS - Measles Nucleotide Surveillance Program.</title>
        <authorList>
            <person name="Tran T."/>
            <person name="Druce J."/>
        </authorList>
    </citation>
    <scope>NUCLEOTIDE SEQUENCE</scope>
    <source>
        <strain evidence="8">UCB-OBI-ISO-001</strain>
        <tissue evidence="8">Gonad</tissue>
    </source>
</reference>
<evidence type="ECO:0000256" key="3">
    <source>
        <dbReference type="ARBA" id="ARBA00022692"/>
    </source>
</evidence>
<comment type="similarity">
    <text evidence="2">Belongs to the jagunal family.</text>
</comment>
<evidence type="ECO:0000256" key="6">
    <source>
        <dbReference type="ARBA" id="ARBA00023136"/>
    </source>
</evidence>
<dbReference type="GO" id="GO:0016192">
    <property type="term" value="P:vesicle-mediated transport"/>
    <property type="evidence" value="ECO:0007669"/>
    <property type="project" value="TreeGrafter"/>
</dbReference>
<sequence>MASMTGSRPAGSDGSDFWHRESIAWQHKQSCINKSRLKFDIVIHSMLSILMFIRLLPCLVAFLGTSSLESIRKWDVPNARPWEYIWFISSLSAYLGWKAMAKNDTILIKQYIIGSVVFGVLPVLYGFVDQGDDFYDYIMNKQQSSKMLGFPAVLIWFMFLAISAQIHGLGLYFSIQLIKAWKPRKKKTK</sequence>
<dbReference type="InterPro" id="IPR009787">
    <property type="entry name" value="Jagunal"/>
</dbReference>